<evidence type="ECO:0000256" key="3">
    <source>
        <dbReference type="ARBA" id="ARBA00022535"/>
    </source>
</evidence>
<feature type="transmembrane region" description="Helical" evidence="12">
    <location>
        <begin position="100"/>
        <end position="119"/>
    </location>
</feature>
<keyword evidence="2" id="KW-0723">Serine/threonine-protein kinase</keyword>
<dbReference type="SUPFAM" id="SSF51206">
    <property type="entry name" value="cAMP-binding domain-like"/>
    <property type="match status" value="1"/>
</dbReference>
<feature type="region of interest" description="Disordered" evidence="11">
    <location>
        <begin position="647"/>
        <end position="711"/>
    </location>
</feature>
<evidence type="ECO:0000313" key="15">
    <source>
        <dbReference type="EMBL" id="CCO17374.1"/>
    </source>
</evidence>
<dbReference type="PROSITE" id="PS50011">
    <property type="entry name" value="PROTEIN_KINASE_DOM"/>
    <property type="match status" value="1"/>
</dbReference>
<gene>
    <name evidence="15" type="ORF">Bathy06g04510</name>
</gene>
<feature type="compositionally biased region" description="Basic and acidic residues" evidence="11">
    <location>
        <begin position="161"/>
        <end position="179"/>
    </location>
</feature>
<dbReference type="InterPro" id="IPR008271">
    <property type="entry name" value="Ser/Thr_kinase_AS"/>
</dbReference>
<dbReference type="eggNOG" id="KOG0616">
    <property type="taxonomic scope" value="Eukaryota"/>
</dbReference>
<evidence type="ECO:0000256" key="7">
    <source>
        <dbReference type="ARBA" id="ARBA00022840"/>
    </source>
</evidence>
<dbReference type="InterPro" id="IPR014710">
    <property type="entry name" value="RmlC-like_jellyroll"/>
</dbReference>
<evidence type="ECO:0000256" key="12">
    <source>
        <dbReference type="SAM" id="Phobius"/>
    </source>
</evidence>
<dbReference type="GO" id="GO:0005524">
    <property type="term" value="F:ATP binding"/>
    <property type="evidence" value="ECO:0007669"/>
    <property type="project" value="UniProtKB-KW"/>
</dbReference>
<feature type="compositionally biased region" description="Basic residues" evidence="11">
    <location>
        <begin position="602"/>
        <end position="613"/>
    </location>
</feature>
<dbReference type="InterPro" id="IPR018490">
    <property type="entry name" value="cNMP-bd_dom_sf"/>
</dbReference>
<feature type="compositionally biased region" description="Acidic residues" evidence="11">
    <location>
        <begin position="180"/>
        <end position="195"/>
    </location>
</feature>
<dbReference type="EMBL" id="FO082273">
    <property type="protein sequence ID" value="CCO17374.1"/>
    <property type="molecule type" value="Genomic_DNA"/>
</dbReference>
<feature type="compositionally biased region" description="Basic and acidic residues" evidence="11">
    <location>
        <begin position="647"/>
        <end position="656"/>
    </location>
</feature>
<dbReference type="GO" id="GO:0030553">
    <property type="term" value="F:cGMP binding"/>
    <property type="evidence" value="ECO:0007669"/>
    <property type="project" value="UniProtKB-KW"/>
</dbReference>
<feature type="compositionally biased region" description="Low complexity" evidence="11">
    <location>
        <begin position="205"/>
        <end position="229"/>
    </location>
</feature>
<comment type="cofactor">
    <cofactor evidence="1">
        <name>Mg(2+)</name>
        <dbReference type="ChEBI" id="CHEBI:18420"/>
    </cofactor>
</comment>
<dbReference type="SUPFAM" id="SSF56112">
    <property type="entry name" value="Protein kinase-like (PK-like)"/>
    <property type="match status" value="1"/>
</dbReference>
<feature type="region of interest" description="Disordered" evidence="11">
    <location>
        <begin position="26"/>
        <end position="53"/>
    </location>
</feature>
<dbReference type="PANTHER" id="PTHR24353:SF37">
    <property type="entry name" value="CAMP-DEPENDENT PROTEIN KINASE CATALYTIC SUBUNIT PRKX"/>
    <property type="match status" value="1"/>
</dbReference>
<dbReference type="Pfam" id="PF00069">
    <property type="entry name" value="Pkinase"/>
    <property type="match status" value="1"/>
</dbReference>
<feature type="region of interest" description="Disordered" evidence="11">
    <location>
        <begin position="1150"/>
        <end position="1174"/>
    </location>
</feature>
<proteinExistence type="predicted"/>
<feature type="compositionally biased region" description="Basic and acidic residues" evidence="11">
    <location>
        <begin position="283"/>
        <end position="305"/>
    </location>
</feature>
<dbReference type="STRING" id="41875.K8EHA3"/>
<evidence type="ECO:0000259" key="13">
    <source>
        <dbReference type="PROSITE" id="PS50011"/>
    </source>
</evidence>
<feature type="compositionally biased region" description="Acidic residues" evidence="11">
    <location>
        <begin position="41"/>
        <end position="51"/>
    </location>
</feature>
<sequence length="1174" mass="132186">MTTTMKSLDDEKERKSIDDVLTAAAYSESIRSDEGERTAGDDDEDENDDENEFRQKRDEVGVYRRVSSRATDIVHRLAPNSAAFTFLSDGKFVLSTKKHIRAFFLYFVVVFVMGIRDFWKNSPETVWTRARAFAFTVPLLAYIVYESCAVKSDDGKKLRLETSSKEEETTGMVKERGKEEEEEEDTPVVEKDEEELVAKERRRLSSSSQSTGTSNNSSVSLSSQYSTRSMSTRRVLQRERHVSINRNNRSELSLRQSTSGSANSGSVQTKQKEYNRQKSVSEVQEKENGEEVSSKSTEQHHDKTQNIKLPLLTDIERKHLEKAFEKNASIAHVGFFSLAMEALISGIERRTYEKHQIIAKPKDIEESFVVLVKGTAMSYEDDDNMRIADDQGGKFSPSTKEKNTTVLKEGSTWAEGAMVEPQVNARLLVANSEEGAEVIKIHKSHFERAIKTVTKLAATVALRIFLSCQKTSEAFDNDTERMKFASKYALKKFKRTFSKDLEICGHLDEIVAGSKTESLLHFVIDGTVILVNTKDPSATKTIEAGSWFETTYDEHGEKNEICSSTSALSVIISFNADRLQACNDAYIRWINMYRMKHDNSTSKKRRRKERQRQRKESGIYSPSYSSSDMEISLSSTPKRFSIDVSRMHGSREDKQQKHSRSQSLLYDESGTVTPSTVASSDSESLTDDMSEIHSQTSDSFPDISNTFDRDAISVPGGRTKDSLLTLGTQQPVIIGKEGEELARDIAIQSKSEIVYAQVERSVERKLNKRSSTFSRIAFQFKERFRASNKKRGSEILRAAPTPTKKSEFAPTKSLFFKKYRDKRVAVAASLVLSRSKSINDFELGAMVGKGMIGFVFSATHKVSGRRCAIKVMPKKNVVAVNEESHVVEEKNCLFSLRGAPFIAQFYSAFQDAKALYLSIELCQGDMFELFNAVGLPSTGQTKVYASQVLLGLESIHEKGYIYRDIKPENLLIRENGSIAICDFGFAKKLSGGERAFTICGTPDYLSPEVLLHQGGSYASDIWAFGVLLFEMLAGYPPFREDSREKMYDLIVNANFDAVAKPANFDAKTEMLLREIFVRDEDERLGGTDIGEIMEHPWFDNLDWDAVLNGTLRPLQMFPEGYLNSYNVFSQNDGESEFSLGKKGEKFWLVQDNDGENDSEQNGSSRSSFSGFADF</sequence>
<reference evidence="15 16" key="1">
    <citation type="submission" date="2011-10" db="EMBL/GenBank/DDBJ databases">
        <authorList>
            <person name="Genoscope - CEA"/>
        </authorList>
    </citation>
    <scope>NUCLEOTIDE SEQUENCE [LARGE SCALE GENOMIC DNA]</scope>
    <source>
        <strain evidence="15 16">RCC 1105</strain>
    </source>
</reference>
<dbReference type="AlphaFoldDB" id="K8EHA3"/>
<organism evidence="15 16">
    <name type="scientific">Bathycoccus prasinos</name>
    <dbReference type="NCBI Taxonomy" id="41875"/>
    <lineage>
        <taxon>Eukaryota</taxon>
        <taxon>Viridiplantae</taxon>
        <taxon>Chlorophyta</taxon>
        <taxon>Mamiellophyceae</taxon>
        <taxon>Mamiellales</taxon>
        <taxon>Bathycoccaceae</taxon>
        <taxon>Bathycoccus</taxon>
    </lineage>
</organism>
<keyword evidence="8" id="KW-0460">Magnesium</keyword>
<feature type="region of interest" description="Disordered" evidence="11">
    <location>
        <begin position="161"/>
        <end position="308"/>
    </location>
</feature>
<name>K8EHA3_9CHLO</name>
<keyword evidence="3" id="KW-0140">cGMP</keyword>
<keyword evidence="12" id="KW-1133">Transmembrane helix</keyword>
<evidence type="ECO:0000259" key="14">
    <source>
        <dbReference type="PROSITE" id="PS50042"/>
    </source>
</evidence>
<feature type="compositionally biased region" description="Polar residues" evidence="11">
    <location>
        <begin position="1159"/>
        <end position="1174"/>
    </location>
</feature>
<keyword evidence="9" id="KW-0142">cGMP-binding</keyword>
<evidence type="ECO:0000256" key="11">
    <source>
        <dbReference type="SAM" id="MobiDB-lite"/>
    </source>
</evidence>
<keyword evidence="5" id="KW-0547">Nucleotide-binding</keyword>
<feature type="compositionally biased region" description="Basic and acidic residues" evidence="11">
    <location>
        <begin position="30"/>
        <end position="40"/>
    </location>
</feature>
<keyword evidence="12" id="KW-0472">Membrane</keyword>
<dbReference type="GeneID" id="19015432"/>
<dbReference type="InterPro" id="IPR011009">
    <property type="entry name" value="Kinase-like_dom_sf"/>
</dbReference>
<keyword evidence="6 15" id="KW-0418">Kinase</keyword>
<evidence type="ECO:0000256" key="2">
    <source>
        <dbReference type="ARBA" id="ARBA00022527"/>
    </source>
</evidence>
<dbReference type="KEGG" id="bpg:Bathy06g04510"/>
<keyword evidence="12" id="KW-0812">Transmembrane</keyword>
<dbReference type="PROSITE" id="PS00108">
    <property type="entry name" value="PROTEIN_KINASE_ST"/>
    <property type="match status" value="1"/>
</dbReference>
<dbReference type="GO" id="GO:0004691">
    <property type="term" value="F:cAMP-dependent protein kinase activity"/>
    <property type="evidence" value="ECO:0007669"/>
    <property type="project" value="TreeGrafter"/>
</dbReference>
<evidence type="ECO:0000256" key="9">
    <source>
        <dbReference type="ARBA" id="ARBA00022992"/>
    </source>
</evidence>
<dbReference type="Gene3D" id="1.10.510.10">
    <property type="entry name" value="Transferase(Phosphotransferase) domain 1"/>
    <property type="match status" value="1"/>
</dbReference>
<dbReference type="RefSeq" id="XP_007512774.1">
    <property type="nucleotide sequence ID" value="XM_007512712.1"/>
</dbReference>
<dbReference type="PROSITE" id="PS50042">
    <property type="entry name" value="CNMP_BINDING_3"/>
    <property type="match status" value="1"/>
</dbReference>
<dbReference type="Proteomes" id="UP000198341">
    <property type="component" value="Chromosome 6"/>
</dbReference>
<feature type="compositionally biased region" description="Polar residues" evidence="11">
    <location>
        <begin position="670"/>
        <end position="683"/>
    </location>
</feature>
<evidence type="ECO:0000256" key="8">
    <source>
        <dbReference type="ARBA" id="ARBA00022842"/>
    </source>
</evidence>
<dbReference type="Gene3D" id="2.60.120.10">
    <property type="entry name" value="Jelly Rolls"/>
    <property type="match status" value="1"/>
</dbReference>
<keyword evidence="7" id="KW-0067">ATP-binding</keyword>
<feature type="region of interest" description="Disordered" evidence="11">
    <location>
        <begin position="598"/>
        <end position="632"/>
    </location>
</feature>
<evidence type="ECO:0000256" key="6">
    <source>
        <dbReference type="ARBA" id="ARBA00022777"/>
    </source>
</evidence>
<accession>K8EHA3</accession>
<evidence type="ECO:0000256" key="5">
    <source>
        <dbReference type="ARBA" id="ARBA00022741"/>
    </source>
</evidence>
<dbReference type="GO" id="GO:0005952">
    <property type="term" value="C:cAMP-dependent protein kinase complex"/>
    <property type="evidence" value="ECO:0007669"/>
    <property type="project" value="TreeGrafter"/>
</dbReference>
<keyword evidence="4" id="KW-0808">Transferase</keyword>
<feature type="compositionally biased region" description="Polar residues" evidence="11">
    <location>
        <begin position="692"/>
        <end position="706"/>
    </location>
</feature>
<dbReference type="OrthoDB" id="497971at2759"/>
<dbReference type="SMART" id="SM00220">
    <property type="entry name" value="S_TKc"/>
    <property type="match status" value="1"/>
</dbReference>
<feature type="domain" description="Protein kinase" evidence="13">
    <location>
        <begin position="841"/>
        <end position="1098"/>
    </location>
</feature>
<evidence type="ECO:0000256" key="4">
    <source>
        <dbReference type="ARBA" id="ARBA00022679"/>
    </source>
</evidence>
<evidence type="ECO:0000256" key="10">
    <source>
        <dbReference type="ARBA" id="ARBA00024113"/>
    </source>
</evidence>
<dbReference type="Gene3D" id="3.30.200.20">
    <property type="entry name" value="Phosphorylase Kinase, domain 1"/>
    <property type="match status" value="1"/>
</dbReference>
<evidence type="ECO:0000256" key="1">
    <source>
        <dbReference type="ARBA" id="ARBA00001946"/>
    </source>
</evidence>
<dbReference type="PANTHER" id="PTHR24353">
    <property type="entry name" value="CYCLIC NUCLEOTIDE-DEPENDENT PROTEIN KINASE"/>
    <property type="match status" value="1"/>
</dbReference>
<feature type="domain" description="Cyclic nucleotide-binding" evidence="14">
    <location>
        <begin position="343"/>
        <end position="450"/>
    </location>
</feature>
<keyword evidence="16" id="KW-1185">Reference proteome</keyword>
<dbReference type="InterPro" id="IPR000595">
    <property type="entry name" value="cNMP-bd_dom"/>
</dbReference>
<feature type="compositionally biased region" description="Low complexity" evidence="11">
    <location>
        <begin position="618"/>
        <end position="632"/>
    </location>
</feature>
<evidence type="ECO:0000313" key="16">
    <source>
        <dbReference type="Proteomes" id="UP000198341"/>
    </source>
</evidence>
<feature type="compositionally biased region" description="Polar residues" evidence="11">
    <location>
        <begin position="244"/>
        <end position="269"/>
    </location>
</feature>
<dbReference type="InterPro" id="IPR000719">
    <property type="entry name" value="Prot_kinase_dom"/>
</dbReference>
<protein>
    <recommendedName>
        <fullName evidence="10">cGMP-dependent protein kinase</fullName>
    </recommendedName>
</protein>